<evidence type="ECO:0000256" key="2">
    <source>
        <dbReference type="ARBA" id="ARBA00023125"/>
    </source>
</evidence>
<organism evidence="8 9">
    <name type="scientific">Marasmius tenuissimus</name>
    <dbReference type="NCBI Taxonomy" id="585030"/>
    <lineage>
        <taxon>Eukaryota</taxon>
        <taxon>Fungi</taxon>
        <taxon>Dikarya</taxon>
        <taxon>Basidiomycota</taxon>
        <taxon>Agaricomycotina</taxon>
        <taxon>Agaricomycetes</taxon>
        <taxon>Agaricomycetidae</taxon>
        <taxon>Agaricales</taxon>
        <taxon>Marasmiineae</taxon>
        <taxon>Marasmiaceae</taxon>
        <taxon>Marasmius</taxon>
    </lineage>
</organism>
<dbReference type="Gene3D" id="3.40.50.300">
    <property type="entry name" value="P-loop containing nucleotide triphosphate hydrolases"/>
    <property type="match status" value="2"/>
</dbReference>
<evidence type="ECO:0000313" key="8">
    <source>
        <dbReference type="EMBL" id="KAL0061130.1"/>
    </source>
</evidence>
<dbReference type="Pfam" id="PF00270">
    <property type="entry name" value="DEAD"/>
    <property type="match status" value="1"/>
</dbReference>
<accession>A0ABR2ZIS8</accession>
<comment type="similarity">
    <text evidence="1">Belongs to the helicase family. RecQ subfamily.</text>
</comment>
<gene>
    <name evidence="8" type="ORF">AAF712_012050</name>
</gene>
<reference evidence="8 9" key="1">
    <citation type="submission" date="2024-05" db="EMBL/GenBank/DDBJ databases">
        <title>A draft genome resource for the thread blight pathogen Marasmius tenuissimus strain MS-2.</title>
        <authorList>
            <person name="Yulfo-Soto G.E."/>
            <person name="Baruah I.K."/>
            <person name="Amoako-Attah I."/>
            <person name="Bukari Y."/>
            <person name="Meinhardt L.W."/>
            <person name="Bailey B.A."/>
            <person name="Cohen S.P."/>
        </authorList>
    </citation>
    <scope>NUCLEOTIDE SEQUENCE [LARGE SCALE GENOMIC DNA]</scope>
    <source>
        <strain evidence="8 9">MS-2</strain>
    </source>
</reference>
<evidence type="ECO:0000256" key="1">
    <source>
        <dbReference type="ARBA" id="ARBA00005446"/>
    </source>
</evidence>
<dbReference type="EMBL" id="JBBXMP010000147">
    <property type="protein sequence ID" value="KAL0061130.1"/>
    <property type="molecule type" value="Genomic_DNA"/>
</dbReference>
<comment type="catalytic activity">
    <reaction evidence="4">
        <text>Couples ATP hydrolysis with the unwinding of duplex DNA by translocating in the 3'-5' direction.</text>
        <dbReference type="EC" id="5.6.2.4"/>
    </reaction>
</comment>
<evidence type="ECO:0000259" key="7">
    <source>
        <dbReference type="PROSITE" id="PS51192"/>
    </source>
</evidence>
<feature type="region of interest" description="Disordered" evidence="6">
    <location>
        <begin position="459"/>
        <end position="499"/>
    </location>
</feature>
<keyword evidence="3" id="KW-0413">Isomerase</keyword>
<evidence type="ECO:0000256" key="3">
    <source>
        <dbReference type="ARBA" id="ARBA00023235"/>
    </source>
</evidence>
<keyword evidence="9" id="KW-1185">Reference proteome</keyword>
<feature type="compositionally biased region" description="Basic residues" evidence="6">
    <location>
        <begin position="1"/>
        <end position="10"/>
    </location>
</feature>
<name>A0ABR2ZIS8_9AGAR</name>
<dbReference type="InterPro" id="IPR027417">
    <property type="entry name" value="P-loop_NTPase"/>
</dbReference>
<evidence type="ECO:0000256" key="4">
    <source>
        <dbReference type="ARBA" id="ARBA00034617"/>
    </source>
</evidence>
<comment type="caution">
    <text evidence="8">The sequence shown here is derived from an EMBL/GenBank/DDBJ whole genome shotgun (WGS) entry which is preliminary data.</text>
</comment>
<keyword evidence="2" id="KW-0238">DNA-binding</keyword>
<dbReference type="InterPro" id="IPR014001">
    <property type="entry name" value="Helicase_ATP-bd"/>
</dbReference>
<proteinExistence type="inferred from homology"/>
<feature type="region of interest" description="Disordered" evidence="6">
    <location>
        <begin position="1"/>
        <end position="24"/>
    </location>
</feature>
<dbReference type="EC" id="5.6.2.4" evidence="5"/>
<dbReference type="SMART" id="SM00487">
    <property type="entry name" value="DEXDc"/>
    <property type="match status" value="1"/>
</dbReference>
<dbReference type="Proteomes" id="UP001437256">
    <property type="component" value="Unassembled WGS sequence"/>
</dbReference>
<evidence type="ECO:0000256" key="5">
    <source>
        <dbReference type="ARBA" id="ARBA00034808"/>
    </source>
</evidence>
<protein>
    <recommendedName>
        <fullName evidence="5">DNA 3'-5' helicase</fullName>
        <ecNumber evidence="5">5.6.2.4</ecNumber>
    </recommendedName>
</protein>
<dbReference type="SUPFAM" id="SSF52540">
    <property type="entry name" value="P-loop containing nucleoside triphosphate hydrolases"/>
    <property type="match status" value="2"/>
</dbReference>
<evidence type="ECO:0000313" key="9">
    <source>
        <dbReference type="Proteomes" id="UP001437256"/>
    </source>
</evidence>
<dbReference type="PROSITE" id="PS51192">
    <property type="entry name" value="HELICASE_ATP_BIND_1"/>
    <property type="match status" value="1"/>
</dbReference>
<evidence type="ECO:0000256" key="6">
    <source>
        <dbReference type="SAM" id="MobiDB-lite"/>
    </source>
</evidence>
<sequence length="499" mass="55412">MPTQKSKKPQKPGPSTQTYNGKSQRKVPLSLNCVKLAEVLETHLKFKPREFQLKAIKSQLLGKDLVVHTGTGSGKTLIAAGPHLFEPKFGVTLFVSPLIGLQNKQVETFKNKFGLKAIAVNSSFSGCMPEVLRKILSGDPNIIIISPEMLLSKCFIEEVLHWPDFAHHVAAVVVDEAHIVSHWGAGFRKKYRELGMVRTFLWKEVAMVVLSATLPACIRRDVISKLQIKSTDFTLIDVGNNRPNVSLIVRPIHSTLSSFVDLDFVIPDGIQEPSSIPKTFIYYDNVMGAVDMENHLTGLLPEHLQNKRLIRLYSVAFSDKYKAKVMEDFKNGSVRVLICTDAAGMMSIQLVISGCNIPDIEVRAGRAARSPGIKGRAILLIEKAAYSVKKKTQKYAEDHGVSRGATDPKGSTIYLKAELPIEPDSENKGLHSFVQTGTQRWLWRDKYCDELYEILSNLDVSPIPPEPQGTKRKDASDDVEVAVEAHKRSHVNTSNGDHT</sequence>
<dbReference type="PANTHER" id="PTHR13710:SF105">
    <property type="entry name" value="ATP-DEPENDENT DNA HELICASE Q1"/>
    <property type="match status" value="1"/>
</dbReference>
<dbReference type="InterPro" id="IPR011545">
    <property type="entry name" value="DEAD/DEAH_box_helicase_dom"/>
</dbReference>
<dbReference type="PANTHER" id="PTHR13710">
    <property type="entry name" value="DNA HELICASE RECQ FAMILY MEMBER"/>
    <property type="match status" value="1"/>
</dbReference>
<feature type="domain" description="Helicase ATP-binding" evidence="7">
    <location>
        <begin position="56"/>
        <end position="232"/>
    </location>
</feature>